<accession>A0A1G2UF28</accession>
<protein>
    <recommendedName>
        <fullName evidence="4">HTH arsR-type domain-containing protein</fullName>
    </recommendedName>
</protein>
<evidence type="ECO:0000259" key="4">
    <source>
        <dbReference type="PROSITE" id="PS50987"/>
    </source>
</evidence>
<dbReference type="InterPro" id="IPR051081">
    <property type="entry name" value="HTH_MetalResp_TranReg"/>
</dbReference>
<dbReference type="Gene3D" id="1.10.10.10">
    <property type="entry name" value="Winged helix-like DNA-binding domain superfamily/Winged helix DNA-binding domain"/>
    <property type="match status" value="1"/>
</dbReference>
<dbReference type="Pfam" id="PF01022">
    <property type="entry name" value="HTH_5"/>
    <property type="match status" value="1"/>
</dbReference>
<sequence length="88" mass="10401">MEEKELERILKALANRRRLLIVYFLQKEKEKSVGEIADHIKLSFKATSKHLYILANANALEREQRGLQMFYSINKDAPDIVKRFLRVL</sequence>
<gene>
    <name evidence="5" type="ORF">A3I86_01455</name>
</gene>
<keyword evidence="2" id="KW-0238">DNA-binding</keyword>
<evidence type="ECO:0000256" key="1">
    <source>
        <dbReference type="ARBA" id="ARBA00023015"/>
    </source>
</evidence>
<dbReference type="PROSITE" id="PS50987">
    <property type="entry name" value="HTH_ARSR_2"/>
    <property type="match status" value="1"/>
</dbReference>
<dbReference type="PRINTS" id="PR00778">
    <property type="entry name" value="HTHARSR"/>
</dbReference>
<keyword evidence="1" id="KW-0805">Transcription regulation</keyword>
<dbReference type="SMART" id="SM00418">
    <property type="entry name" value="HTH_ARSR"/>
    <property type="match status" value="1"/>
</dbReference>
<dbReference type="PANTHER" id="PTHR33154:SF33">
    <property type="entry name" value="TRANSCRIPTIONAL REPRESSOR SDPR"/>
    <property type="match status" value="1"/>
</dbReference>
<feature type="domain" description="HTH arsR-type" evidence="4">
    <location>
        <begin position="1"/>
        <end position="88"/>
    </location>
</feature>
<dbReference type="Proteomes" id="UP000177096">
    <property type="component" value="Unassembled WGS sequence"/>
</dbReference>
<dbReference type="PANTHER" id="PTHR33154">
    <property type="entry name" value="TRANSCRIPTIONAL REGULATOR, ARSR FAMILY"/>
    <property type="match status" value="1"/>
</dbReference>
<proteinExistence type="predicted"/>
<reference evidence="5 6" key="1">
    <citation type="journal article" date="2016" name="Nat. Commun.">
        <title>Thousands of microbial genomes shed light on interconnected biogeochemical processes in an aquifer system.</title>
        <authorList>
            <person name="Anantharaman K."/>
            <person name="Brown C.T."/>
            <person name="Hug L.A."/>
            <person name="Sharon I."/>
            <person name="Castelle C.J."/>
            <person name="Probst A.J."/>
            <person name="Thomas B.C."/>
            <person name="Singh A."/>
            <person name="Wilkins M.J."/>
            <person name="Karaoz U."/>
            <person name="Brodie E.L."/>
            <person name="Williams K.H."/>
            <person name="Hubbard S.S."/>
            <person name="Banfield J.F."/>
        </authorList>
    </citation>
    <scope>NUCLEOTIDE SEQUENCE [LARGE SCALE GENOMIC DNA]</scope>
</reference>
<dbReference type="EMBL" id="MHWM01000032">
    <property type="protein sequence ID" value="OHB08027.1"/>
    <property type="molecule type" value="Genomic_DNA"/>
</dbReference>
<dbReference type="CDD" id="cd00090">
    <property type="entry name" value="HTH_ARSR"/>
    <property type="match status" value="1"/>
</dbReference>
<organism evidence="5 6">
    <name type="scientific">Candidatus Zambryskibacteria bacterium RIFCSPLOWO2_02_FULL_39_14</name>
    <dbReference type="NCBI Taxonomy" id="1802769"/>
    <lineage>
        <taxon>Bacteria</taxon>
        <taxon>Candidatus Zambryskiibacteriota</taxon>
    </lineage>
</organism>
<evidence type="ECO:0000313" key="6">
    <source>
        <dbReference type="Proteomes" id="UP000177096"/>
    </source>
</evidence>
<evidence type="ECO:0000256" key="3">
    <source>
        <dbReference type="ARBA" id="ARBA00023163"/>
    </source>
</evidence>
<keyword evidence="3" id="KW-0804">Transcription</keyword>
<dbReference type="AlphaFoldDB" id="A0A1G2UF28"/>
<evidence type="ECO:0000256" key="2">
    <source>
        <dbReference type="ARBA" id="ARBA00023125"/>
    </source>
</evidence>
<dbReference type="InterPro" id="IPR036390">
    <property type="entry name" value="WH_DNA-bd_sf"/>
</dbReference>
<evidence type="ECO:0000313" key="5">
    <source>
        <dbReference type="EMBL" id="OHB08027.1"/>
    </source>
</evidence>
<dbReference type="InterPro" id="IPR036388">
    <property type="entry name" value="WH-like_DNA-bd_sf"/>
</dbReference>
<name>A0A1G2UF28_9BACT</name>
<comment type="caution">
    <text evidence="5">The sequence shown here is derived from an EMBL/GenBank/DDBJ whole genome shotgun (WGS) entry which is preliminary data.</text>
</comment>
<dbReference type="InterPro" id="IPR011991">
    <property type="entry name" value="ArsR-like_HTH"/>
</dbReference>
<dbReference type="GO" id="GO:0003700">
    <property type="term" value="F:DNA-binding transcription factor activity"/>
    <property type="evidence" value="ECO:0007669"/>
    <property type="project" value="InterPro"/>
</dbReference>
<dbReference type="GO" id="GO:0003677">
    <property type="term" value="F:DNA binding"/>
    <property type="evidence" value="ECO:0007669"/>
    <property type="project" value="UniProtKB-KW"/>
</dbReference>
<dbReference type="NCBIfam" id="NF033788">
    <property type="entry name" value="HTH_metalloreg"/>
    <property type="match status" value="1"/>
</dbReference>
<dbReference type="InterPro" id="IPR001845">
    <property type="entry name" value="HTH_ArsR_DNA-bd_dom"/>
</dbReference>
<dbReference type="SUPFAM" id="SSF46785">
    <property type="entry name" value="Winged helix' DNA-binding domain"/>
    <property type="match status" value="1"/>
</dbReference>